<feature type="signal peptide" evidence="1">
    <location>
        <begin position="1"/>
        <end position="17"/>
    </location>
</feature>
<dbReference type="Proteomes" id="UP000192796">
    <property type="component" value="Unassembled WGS sequence"/>
</dbReference>
<keyword evidence="1" id="KW-0732">Signal</keyword>
<dbReference type="SUPFAM" id="SSF56925">
    <property type="entry name" value="OMPA-like"/>
    <property type="match status" value="1"/>
</dbReference>
<proteinExistence type="predicted"/>
<dbReference type="RefSeq" id="WP_081155970.1">
    <property type="nucleotide sequence ID" value="NZ_LVYD01000124.1"/>
</dbReference>
<protein>
    <recommendedName>
        <fullName evidence="2">DUF6089 domain-containing protein</fullName>
    </recommendedName>
</protein>
<dbReference type="EMBL" id="LVYD01000124">
    <property type="protein sequence ID" value="OQP57007.1"/>
    <property type="molecule type" value="Genomic_DNA"/>
</dbReference>
<reference evidence="3 4" key="1">
    <citation type="submission" date="2016-03" db="EMBL/GenBank/DDBJ databases">
        <title>Niastella vici sp. nov., isolated from farmland soil.</title>
        <authorList>
            <person name="Chen L."/>
            <person name="Wang D."/>
            <person name="Yang S."/>
            <person name="Wang G."/>
        </authorList>
    </citation>
    <scope>NUCLEOTIDE SEQUENCE [LARGE SCALE GENOMIC DNA]</scope>
    <source>
        <strain evidence="3 4">DJ57</strain>
    </source>
</reference>
<gene>
    <name evidence="3" type="ORF">A3860_10585</name>
</gene>
<accession>A0A1V9FFE2</accession>
<evidence type="ECO:0000259" key="2">
    <source>
        <dbReference type="Pfam" id="PF19573"/>
    </source>
</evidence>
<dbReference type="InterPro" id="IPR045743">
    <property type="entry name" value="DUF6089"/>
</dbReference>
<dbReference type="InterPro" id="IPR011250">
    <property type="entry name" value="OMP/PagP_B-barrel"/>
</dbReference>
<dbReference type="Gene3D" id="2.40.160.20">
    <property type="match status" value="1"/>
</dbReference>
<feature type="domain" description="DUF6089" evidence="2">
    <location>
        <begin position="4"/>
        <end position="199"/>
    </location>
</feature>
<dbReference type="OrthoDB" id="654178at2"/>
<organism evidence="3 4">
    <name type="scientific">Niastella vici</name>
    <dbReference type="NCBI Taxonomy" id="1703345"/>
    <lineage>
        <taxon>Bacteria</taxon>
        <taxon>Pseudomonadati</taxon>
        <taxon>Bacteroidota</taxon>
        <taxon>Chitinophagia</taxon>
        <taxon>Chitinophagales</taxon>
        <taxon>Chitinophagaceae</taxon>
        <taxon>Niastella</taxon>
    </lineage>
</organism>
<dbReference type="STRING" id="1703345.A3860_10585"/>
<keyword evidence="4" id="KW-1185">Reference proteome</keyword>
<feature type="chain" id="PRO_5010723387" description="DUF6089 domain-containing protein" evidence="1">
    <location>
        <begin position="18"/>
        <end position="287"/>
    </location>
</feature>
<evidence type="ECO:0000313" key="3">
    <source>
        <dbReference type="EMBL" id="OQP57007.1"/>
    </source>
</evidence>
<sequence>MRKLLLLSILCPVVAFSQQRFHVTLFGGLSNYAGDLQDHQFTLQQSNFAFGAGLKYDLTPNFALRVAFTHGSIEGDDKKSKDAALRARNLSFFSKINEGSLLLEYTLLNLEERRFSPFIYGGLTVFHFNPYAYDSLGNKVFLKPLSTEGQGIDPDRKPYKLTQFAIPVGFGVKFRISDNTVLAYEVSVRKTLTDYLDDVSSTYFDKTELAAARGLKAVEMAYRGGEVKGGNTTYPDGGSIRGGSKYKDWYYFTGFTLYIGLGSGNGGGSPFGHTRGGRNQLGCPKVL</sequence>
<evidence type="ECO:0000256" key="1">
    <source>
        <dbReference type="SAM" id="SignalP"/>
    </source>
</evidence>
<dbReference type="Pfam" id="PF19573">
    <property type="entry name" value="DUF6089"/>
    <property type="match status" value="1"/>
</dbReference>
<dbReference type="AlphaFoldDB" id="A0A1V9FFE2"/>
<evidence type="ECO:0000313" key="4">
    <source>
        <dbReference type="Proteomes" id="UP000192796"/>
    </source>
</evidence>
<name>A0A1V9FFE2_9BACT</name>
<comment type="caution">
    <text evidence="3">The sequence shown here is derived from an EMBL/GenBank/DDBJ whole genome shotgun (WGS) entry which is preliminary data.</text>
</comment>